<name>A0A2N3VFS1_9NOCA</name>
<protein>
    <submittedName>
        <fullName evidence="2">Uncharacterized protein</fullName>
    </submittedName>
</protein>
<keyword evidence="1" id="KW-1133">Transmembrane helix</keyword>
<evidence type="ECO:0000256" key="1">
    <source>
        <dbReference type="SAM" id="Phobius"/>
    </source>
</evidence>
<dbReference type="Proteomes" id="UP000233766">
    <property type="component" value="Unassembled WGS sequence"/>
</dbReference>
<dbReference type="EMBL" id="PJMW01000002">
    <property type="protein sequence ID" value="PKV80462.1"/>
    <property type="molecule type" value="Genomic_DNA"/>
</dbReference>
<gene>
    <name evidence="2" type="ORF">ATK86_4889</name>
</gene>
<reference evidence="2 3" key="1">
    <citation type="submission" date="2017-12" db="EMBL/GenBank/DDBJ databases">
        <title>Sequencing the genomes of 1000 Actinobacteria strains.</title>
        <authorList>
            <person name="Klenk H.-P."/>
        </authorList>
    </citation>
    <scope>NUCLEOTIDE SEQUENCE [LARGE SCALE GENOMIC DNA]</scope>
    <source>
        <strain evidence="2 3">DSM 44489</strain>
    </source>
</reference>
<comment type="caution">
    <text evidence="2">The sequence shown here is derived from an EMBL/GenBank/DDBJ whole genome shotgun (WGS) entry which is preliminary data.</text>
</comment>
<proteinExistence type="predicted"/>
<keyword evidence="1" id="KW-0812">Transmembrane</keyword>
<keyword evidence="3" id="KW-1185">Reference proteome</keyword>
<feature type="transmembrane region" description="Helical" evidence="1">
    <location>
        <begin position="6"/>
        <end position="28"/>
    </location>
</feature>
<evidence type="ECO:0000313" key="2">
    <source>
        <dbReference type="EMBL" id="PKV80462.1"/>
    </source>
</evidence>
<dbReference type="AlphaFoldDB" id="A0A2N3VFS1"/>
<organism evidence="2 3">
    <name type="scientific">Nocardia fluminea</name>
    <dbReference type="NCBI Taxonomy" id="134984"/>
    <lineage>
        <taxon>Bacteria</taxon>
        <taxon>Bacillati</taxon>
        <taxon>Actinomycetota</taxon>
        <taxon>Actinomycetes</taxon>
        <taxon>Mycobacteriales</taxon>
        <taxon>Nocardiaceae</taxon>
        <taxon>Nocardia</taxon>
    </lineage>
</organism>
<evidence type="ECO:0000313" key="3">
    <source>
        <dbReference type="Proteomes" id="UP000233766"/>
    </source>
</evidence>
<accession>A0A2N3VFS1</accession>
<sequence length="60" mass="6379">MESEIAVSVVTLAVIFGFVGSLLLIRVLGRSNAAHAPMVTVGVLPVRRPAPARPHAMMDR</sequence>
<keyword evidence="1" id="KW-0472">Membrane</keyword>